<dbReference type="EMBL" id="JGCY01000383">
    <property type="protein sequence ID" value="EXY72952.1"/>
    <property type="molecule type" value="Genomic_DNA"/>
</dbReference>
<name>A0A015SRR0_BACFG</name>
<evidence type="ECO:0000313" key="1">
    <source>
        <dbReference type="EMBL" id="EXY72952.1"/>
    </source>
</evidence>
<organism evidence="1 2">
    <name type="scientific">Bacteroides fragilis str. 3988T(B)14</name>
    <dbReference type="NCBI Taxonomy" id="1339315"/>
    <lineage>
        <taxon>Bacteria</taxon>
        <taxon>Pseudomonadati</taxon>
        <taxon>Bacteroidota</taxon>
        <taxon>Bacteroidia</taxon>
        <taxon>Bacteroidales</taxon>
        <taxon>Bacteroidaceae</taxon>
        <taxon>Bacteroides</taxon>
    </lineage>
</organism>
<accession>A0A015SRR0</accession>
<protein>
    <submittedName>
        <fullName evidence="1">Uncharacterized protein</fullName>
    </submittedName>
</protein>
<proteinExistence type="predicted"/>
<dbReference type="InterPro" id="IPR036390">
    <property type="entry name" value="WH_DNA-bd_sf"/>
</dbReference>
<comment type="caution">
    <text evidence="1">The sequence shown here is derived from an EMBL/GenBank/DDBJ whole genome shotgun (WGS) entry which is preliminary data.</text>
</comment>
<dbReference type="PATRIC" id="fig|1339315.3.peg.3963"/>
<gene>
    <name evidence="1" type="ORF">M124_3299</name>
</gene>
<dbReference type="Proteomes" id="UP000020529">
    <property type="component" value="Unassembled WGS sequence"/>
</dbReference>
<dbReference type="SUPFAM" id="SSF46785">
    <property type="entry name" value="Winged helix' DNA-binding domain"/>
    <property type="match status" value="1"/>
</dbReference>
<evidence type="ECO:0000313" key="2">
    <source>
        <dbReference type="Proteomes" id="UP000020529"/>
    </source>
</evidence>
<dbReference type="AlphaFoldDB" id="A0A015SRR0"/>
<sequence length="92" mass="11040">MRTRQLIDTDMPMCMNDTENLTAVQTDMLRVVANGEYRFNSIPVVRKYELGSAQTITRNKRMLTERDFIEKEGELYVFSDPVFERWFKREYC</sequence>
<reference evidence="1 2" key="1">
    <citation type="submission" date="2014-02" db="EMBL/GenBank/DDBJ databases">
        <authorList>
            <person name="Sears C."/>
            <person name="Carroll K."/>
            <person name="Sack B.R."/>
            <person name="Qadri F."/>
            <person name="Myers L.L."/>
            <person name="Chung G.-T."/>
            <person name="Escheverria P."/>
            <person name="Fraser C.M."/>
            <person name="Sadzewicz L."/>
            <person name="Shefchek K.A."/>
            <person name="Tallon L."/>
            <person name="Das S.P."/>
            <person name="Daugherty S."/>
            <person name="Mongodin E.F."/>
        </authorList>
    </citation>
    <scope>NUCLEOTIDE SEQUENCE [LARGE SCALE GENOMIC DNA]</scope>
    <source>
        <strain evidence="2">3988T(B)14</strain>
    </source>
</reference>